<keyword evidence="4" id="KW-0677">Repeat</keyword>
<evidence type="ECO:0000313" key="10">
    <source>
        <dbReference type="Proteomes" id="UP000001554"/>
    </source>
</evidence>
<dbReference type="SUPFAM" id="SSF56436">
    <property type="entry name" value="C-type lectin-like"/>
    <property type="match status" value="1"/>
</dbReference>
<dbReference type="Gene3D" id="3.10.100.10">
    <property type="entry name" value="Mannose-Binding Protein A, subunit A"/>
    <property type="match status" value="1"/>
</dbReference>
<dbReference type="PROSITE" id="PS50041">
    <property type="entry name" value="C_TYPE_LECTIN_2"/>
    <property type="match status" value="1"/>
</dbReference>
<dbReference type="Gene3D" id="2.20.100.10">
    <property type="entry name" value="Thrombospondin type-1 (TSP1) repeat"/>
    <property type="match status" value="11"/>
</dbReference>
<name>A0A9J7MY07_BRAFL</name>
<evidence type="ECO:0000256" key="1">
    <source>
        <dbReference type="ARBA" id="ARBA00004613"/>
    </source>
</evidence>
<dbReference type="SMART" id="SM00034">
    <property type="entry name" value="CLECT"/>
    <property type="match status" value="1"/>
</dbReference>
<keyword evidence="10" id="KW-1185">Reference proteome</keyword>
<feature type="signal peptide" evidence="7">
    <location>
        <begin position="1"/>
        <end position="22"/>
    </location>
</feature>
<evidence type="ECO:0000256" key="7">
    <source>
        <dbReference type="SAM" id="SignalP"/>
    </source>
</evidence>
<dbReference type="InterPro" id="IPR018378">
    <property type="entry name" value="C-type_lectin_CS"/>
</dbReference>
<dbReference type="SUPFAM" id="SSF57535">
    <property type="entry name" value="Complement control module/SCR domain"/>
    <property type="match status" value="1"/>
</dbReference>
<keyword evidence="6" id="KW-0768">Sushi</keyword>
<organism evidence="10 11">
    <name type="scientific">Branchiostoma floridae</name>
    <name type="common">Florida lancelet</name>
    <name type="synonym">Amphioxus</name>
    <dbReference type="NCBI Taxonomy" id="7739"/>
    <lineage>
        <taxon>Eukaryota</taxon>
        <taxon>Metazoa</taxon>
        <taxon>Chordata</taxon>
        <taxon>Cephalochordata</taxon>
        <taxon>Leptocardii</taxon>
        <taxon>Amphioxiformes</taxon>
        <taxon>Branchiostomatidae</taxon>
        <taxon>Branchiostoma</taxon>
    </lineage>
</organism>
<dbReference type="InterPro" id="IPR000884">
    <property type="entry name" value="TSP1_rpt"/>
</dbReference>
<evidence type="ECO:0000256" key="2">
    <source>
        <dbReference type="ARBA" id="ARBA00022525"/>
    </source>
</evidence>
<evidence type="ECO:0000256" key="6">
    <source>
        <dbReference type="PROSITE-ProRule" id="PRU00302"/>
    </source>
</evidence>
<sequence length="1014" mass="106337">MRAIICFLVPLVLILNVSPVYGKATCRALTFPNVETSCNRSPNSRGRYPKNTICTLSCILGCVKGRGGRKRQCRGKRGPRPWRGGRGLKCNCNPCTSPPIHPEGYTSDCANQPIYPAGQICTFTCPSGYVHTGGSPDKLCENGKWVSWPVGTDLECEREHVDGGWSDWGPWSSCSVTCGIGTETRDRSCTNPAPAHGGADCVGPDEEVQVCDTGVPCPVDGGWSDWGPWSGCSVTCGIGTETRDRSCTNPAPAHGGADCVGPDQEALVQDCDTGVPCPVDGGWSDWGPWSGCSVTCGSGTQTRDRSCTNPAPAHGGADCVGPDEEVQDCDTGVPCPVDGEWSDWSPWSGCSVTCGNGTETRDRSCTNPAPAHGGTDCVGPDEEVQDCDTGVPCPVDGEWSDWSPWSGCSVTCGSGTQTRDRSCTNPAPAHGGADCVGPDEEVQDCDTGVSCPVDGEWSDWSPWSGCSVTCGSGTQTRDRSCTNPAPAHGGADCVGPDQEVQDCDTLVPCPVDGEWSDWGPWSGCSVTCGSGTETRDRSCTNPAPAHGGADCVGPDQEVQDCDTGVPCPVDGEWSDWSPWSGCSVTCGSGTQTRDRSCTNPAPAHGGADCVGPDEEIQDCDTGVPCPVDGEWSDWSPWSGCSVTCGNGTETRDRSCTNPAPAHGGADCVGPDQEAQDCDTAVPCPVDGEWSDWGPWSDCSVTCGSGTETRNRSCTNPAPAHGGADCVGPDEEVQDCDTGVPCPVDGGWSDWSPWSSCSVTCGNGTETRDRSCTNPAPAHGGADCVGPDQEAQDCDTGVPCPAPTTEAMTTLLTTTATTMPTRATTTIPAKAATTMPSTVATTMPTRVATTTQTVCPIAPDYVIFNGICYKDFVELKTYEEARQTCAVDGGLLAMPRDSVTNAYIHNLGGKEIRWIGLNDLINEGQFVYEDGQTLASSGYSNWIGSEPNDAHGGEDCTVVDGSGHGWIDISCSLRRGFICQLTTSPTQEATTKATTEEATGRFMFNYYFNKTTSLH</sequence>
<dbReference type="SMART" id="SM00209">
    <property type="entry name" value="TSP1"/>
    <property type="match status" value="11"/>
</dbReference>
<protein>
    <submittedName>
        <fullName evidence="11">SCO-spondin-like</fullName>
    </submittedName>
</protein>
<dbReference type="OrthoDB" id="446173at2759"/>
<dbReference type="RefSeq" id="XP_035685697.1">
    <property type="nucleotide sequence ID" value="XM_035829804.1"/>
</dbReference>
<keyword evidence="5" id="KW-1015">Disulfide bond</keyword>
<dbReference type="KEGG" id="bfo:118422285"/>
<comment type="subcellular location">
    <subcellularLocation>
        <location evidence="1">Secreted</location>
    </subcellularLocation>
</comment>
<evidence type="ECO:0000313" key="11">
    <source>
        <dbReference type="RefSeq" id="XP_035685697.1"/>
    </source>
</evidence>
<feature type="domain" description="Sushi" evidence="9">
    <location>
        <begin position="93"/>
        <end position="158"/>
    </location>
</feature>
<dbReference type="PROSITE" id="PS50092">
    <property type="entry name" value="TSP1"/>
    <property type="match status" value="11"/>
</dbReference>
<reference evidence="11" key="2">
    <citation type="submission" date="2025-08" db="UniProtKB">
        <authorList>
            <consortium name="RefSeq"/>
        </authorList>
    </citation>
    <scope>IDENTIFICATION</scope>
    <source>
        <strain evidence="11">S238N-H82</strain>
        <tissue evidence="11">Testes</tissue>
    </source>
</reference>
<dbReference type="AlphaFoldDB" id="A0A9J7MY07"/>
<dbReference type="InterPro" id="IPR016186">
    <property type="entry name" value="C-type_lectin-like/link_sf"/>
</dbReference>
<reference evidence="10" key="1">
    <citation type="journal article" date="2020" name="Nat. Ecol. Evol.">
        <title>Deeply conserved synteny resolves early events in vertebrate evolution.</title>
        <authorList>
            <person name="Simakov O."/>
            <person name="Marletaz F."/>
            <person name="Yue J.X."/>
            <person name="O'Connell B."/>
            <person name="Jenkins J."/>
            <person name="Brandt A."/>
            <person name="Calef R."/>
            <person name="Tung C.H."/>
            <person name="Huang T.K."/>
            <person name="Schmutz J."/>
            <person name="Satoh N."/>
            <person name="Yu J.K."/>
            <person name="Putnam N.H."/>
            <person name="Green R.E."/>
            <person name="Rokhsar D.S."/>
        </authorList>
    </citation>
    <scope>NUCLEOTIDE SEQUENCE [LARGE SCALE GENOMIC DNA]</scope>
    <source>
        <strain evidence="10">S238N-H82</strain>
    </source>
</reference>
<dbReference type="InterPro" id="IPR052065">
    <property type="entry name" value="Compl_asym_regulator"/>
</dbReference>
<dbReference type="GeneID" id="118422285"/>
<evidence type="ECO:0000256" key="5">
    <source>
        <dbReference type="ARBA" id="ARBA00023157"/>
    </source>
</evidence>
<dbReference type="PANTHER" id="PTHR22906">
    <property type="entry name" value="PROPERDIN"/>
    <property type="match status" value="1"/>
</dbReference>
<proteinExistence type="predicted"/>
<dbReference type="PRINTS" id="PR01705">
    <property type="entry name" value="TSP1REPEAT"/>
</dbReference>
<accession>A0A9J7MY07</accession>
<dbReference type="InterPro" id="IPR001304">
    <property type="entry name" value="C-type_lectin-like"/>
</dbReference>
<gene>
    <name evidence="11" type="primary">LOC118422285</name>
</gene>
<evidence type="ECO:0000256" key="3">
    <source>
        <dbReference type="ARBA" id="ARBA00022729"/>
    </source>
</evidence>
<feature type="chain" id="PRO_5039924179" evidence="7">
    <location>
        <begin position="23"/>
        <end position="1014"/>
    </location>
</feature>
<dbReference type="InterPro" id="IPR036383">
    <property type="entry name" value="TSP1_rpt_sf"/>
</dbReference>
<dbReference type="InterPro" id="IPR016187">
    <property type="entry name" value="CTDL_fold"/>
</dbReference>
<dbReference type="Proteomes" id="UP000001554">
    <property type="component" value="Chromosome 9"/>
</dbReference>
<dbReference type="OMA" id="CDTEVFC"/>
<comment type="caution">
    <text evidence="6">Lacks conserved residue(s) required for the propagation of feature annotation.</text>
</comment>
<dbReference type="SUPFAM" id="SSF82895">
    <property type="entry name" value="TSP-1 type 1 repeat"/>
    <property type="match status" value="11"/>
</dbReference>
<dbReference type="InterPro" id="IPR035976">
    <property type="entry name" value="Sushi/SCR/CCP_sf"/>
</dbReference>
<dbReference type="InterPro" id="IPR000436">
    <property type="entry name" value="Sushi_SCR_CCP_dom"/>
</dbReference>
<dbReference type="Pfam" id="PF00090">
    <property type="entry name" value="TSP_1"/>
    <property type="match status" value="11"/>
</dbReference>
<dbReference type="FunFam" id="2.20.100.10:FF:000007">
    <property type="entry name" value="Thrombospondin 1"/>
    <property type="match status" value="11"/>
</dbReference>
<keyword evidence="3 7" id="KW-0732">Signal</keyword>
<dbReference type="PROSITE" id="PS50923">
    <property type="entry name" value="SUSHI"/>
    <property type="match status" value="1"/>
</dbReference>
<dbReference type="Pfam" id="PF00059">
    <property type="entry name" value="Lectin_C"/>
    <property type="match status" value="1"/>
</dbReference>
<keyword evidence="2" id="KW-0964">Secreted</keyword>
<feature type="domain" description="C-type lectin" evidence="8">
    <location>
        <begin position="863"/>
        <end position="979"/>
    </location>
</feature>
<evidence type="ECO:0000259" key="8">
    <source>
        <dbReference type="PROSITE" id="PS50041"/>
    </source>
</evidence>
<dbReference type="PANTHER" id="PTHR22906:SF43">
    <property type="entry name" value="PROPERDIN"/>
    <property type="match status" value="1"/>
</dbReference>
<dbReference type="PROSITE" id="PS00615">
    <property type="entry name" value="C_TYPE_LECTIN_1"/>
    <property type="match status" value="1"/>
</dbReference>
<evidence type="ECO:0000259" key="9">
    <source>
        <dbReference type="PROSITE" id="PS50923"/>
    </source>
</evidence>
<evidence type="ECO:0000256" key="4">
    <source>
        <dbReference type="ARBA" id="ARBA00022737"/>
    </source>
</evidence>